<evidence type="ECO:0000313" key="14">
    <source>
        <dbReference type="Proteomes" id="UP000681610"/>
    </source>
</evidence>
<keyword evidence="6 11" id="KW-0347">Helicase</keyword>
<comment type="function">
    <text evidence="11">Initiates the restart of stalled replication forks, which reloads the replicative helicase on sites other than the origin of replication. Recognizes and binds to abandoned replication forks and remodels them to uncover a helicase loading site. Promotes assembly of the primosome at these replication forks.</text>
</comment>
<dbReference type="InterPro" id="IPR014001">
    <property type="entry name" value="Helicase_ATP-bd"/>
</dbReference>
<feature type="binding site" evidence="11">
    <location>
        <position position="524"/>
    </location>
    <ligand>
        <name>Zn(2+)</name>
        <dbReference type="ChEBI" id="CHEBI:29105"/>
        <label>1</label>
    </ligand>
</feature>
<protein>
    <recommendedName>
        <fullName evidence="11">Replication restart protein PriA</fullName>
    </recommendedName>
    <alternativeName>
        <fullName evidence="11">ATP-dependent DNA helicase PriA</fullName>
        <ecNumber evidence="11">5.6.2.4</ecNumber>
    </alternativeName>
    <alternativeName>
        <fullName evidence="11">DNA 3'-5' helicase PriA</fullName>
    </alternativeName>
</protein>
<dbReference type="InterPro" id="IPR042115">
    <property type="entry name" value="PriA_3primeBD_sf"/>
</dbReference>
<dbReference type="PROSITE" id="PS51192">
    <property type="entry name" value="HELICASE_ATP_BIND_1"/>
    <property type="match status" value="1"/>
</dbReference>
<evidence type="ECO:0000256" key="8">
    <source>
        <dbReference type="ARBA" id="ARBA00022840"/>
    </source>
</evidence>
<keyword evidence="8 11" id="KW-0067">ATP-binding</keyword>
<evidence type="ECO:0000256" key="1">
    <source>
        <dbReference type="ARBA" id="ARBA00022515"/>
    </source>
</evidence>
<accession>A0ABS3Q0A5</accession>
<dbReference type="EC" id="5.6.2.4" evidence="11"/>
<dbReference type="PANTHER" id="PTHR30580:SF0">
    <property type="entry name" value="PRIMOSOMAL PROTEIN N"/>
    <property type="match status" value="1"/>
</dbReference>
<evidence type="ECO:0000256" key="2">
    <source>
        <dbReference type="ARBA" id="ARBA00022705"/>
    </source>
</evidence>
<keyword evidence="5 11" id="KW-0378">Hydrolase</keyword>
<comment type="caution">
    <text evidence="13">The sequence shown here is derived from an EMBL/GenBank/DDBJ whole genome shotgun (WGS) entry which is preliminary data.</text>
</comment>
<reference evidence="13 14" key="1">
    <citation type="submission" date="2021-03" db="EMBL/GenBank/DDBJ databases">
        <title>Isolation and description of Capnocytophaga bilenii sp. nov., a novel Capnocytophaga species, isolated from a gingivitis subject.</title>
        <authorList>
            <person name="Antezack A."/>
            <person name="Monnet-Corti V."/>
            <person name="La Scola B."/>
        </authorList>
    </citation>
    <scope>NUCLEOTIDE SEQUENCE [LARGE SCALE GENOMIC DNA]</scope>
    <source>
        <strain evidence="13 14">Marseille-Q4570</strain>
    </source>
</reference>
<dbReference type="SMART" id="SM00490">
    <property type="entry name" value="HELICc"/>
    <property type="match status" value="1"/>
</dbReference>
<keyword evidence="7 11" id="KW-0862">Zinc</keyword>
<dbReference type="Pfam" id="PF00271">
    <property type="entry name" value="Helicase_C"/>
    <property type="match status" value="1"/>
</dbReference>
<evidence type="ECO:0000259" key="12">
    <source>
        <dbReference type="PROSITE" id="PS51192"/>
    </source>
</evidence>
<comment type="subunit">
    <text evidence="11">Component of the replication restart primosome.</text>
</comment>
<feature type="binding site" evidence="11">
    <location>
        <position position="564"/>
    </location>
    <ligand>
        <name>Zn(2+)</name>
        <dbReference type="ChEBI" id="CHEBI:29105"/>
        <label>1</label>
    </ligand>
</feature>
<dbReference type="EMBL" id="JAGDYP010000010">
    <property type="protein sequence ID" value="MBO1884965.1"/>
    <property type="molecule type" value="Genomic_DNA"/>
</dbReference>
<feature type="binding site" evidence="11">
    <location>
        <position position="521"/>
    </location>
    <ligand>
        <name>Zn(2+)</name>
        <dbReference type="ChEBI" id="CHEBI:29105"/>
        <label>1</label>
    </ligand>
</feature>
<evidence type="ECO:0000256" key="3">
    <source>
        <dbReference type="ARBA" id="ARBA00022723"/>
    </source>
</evidence>
<dbReference type="Pfam" id="PF18319">
    <property type="entry name" value="Zn_ribbon_PriA"/>
    <property type="match status" value="1"/>
</dbReference>
<keyword evidence="9 11" id="KW-0238">DNA-binding</keyword>
<dbReference type="Gene3D" id="3.40.50.300">
    <property type="entry name" value="P-loop containing nucleotide triphosphate hydrolases"/>
    <property type="match status" value="2"/>
</dbReference>
<keyword evidence="10 11" id="KW-0413">Isomerase</keyword>
<dbReference type="InterPro" id="IPR041236">
    <property type="entry name" value="PriA_C"/>
</dbReference>
<comment type="catalytic activity">
    <reaction evidence="11">
        <text>ATP + H2O = ADP + phosphate + H(+)</text>
        <dbReference type="Rhea" id="RHEA:13065"/>
        <dbReference type="ChEBI" id="CHEBI:15377"/>
        <dbReference type="ChEBI" id="CHEBI:15378"/>
        <dbReference type="ChEBI" id="CHEBI:30616"/>
        <dbReference type="ChEBI" id="CHEBI:43474"/>
        <dbReference type="ChEBI" id="CHEBI:456216"/>
        <dbReference type="EC" id="5.6.2.4"/>
    </reaction>
</comment>
<proteinExistence type="inferred from homology"/>
<keyword evidence="1 11" id="KW-0639">Primosome</keyword>
<evidence type="ECO:0000256" key="5">
    <source>
        <dbReference type="ARBA" id="ARBA00022801"/>
    </source>
</evidence>
<evidence type="ECO:0000313" key="13">
    <source>
        <dbReference type="EMBL" id="MBO1884965.1"/>
    </source>
</evidence>
<feature type="binding site" evidence="11">
    <location>
        <position position="561"/>
    </location>
    <ligand>
        <name>Zn(2+)</name>
        <dbReference type="ChEBI" id="CHEBI:29105"/>
        <label>1</label>
    </ligand>
</feature>
<dbReference type="Gene3D" id="3.40.1440.60">
    <property type="entry name" value="PriA, 3(prime) DNA-binding domain"/>
    <property type="match status" value="1"/>
</dbReference>
<keyword evidence="3 11" id="KW-0479">Metal-binding</keyword>
<gene>
    <name evidence="11 13" type="primary">priA</name>
    <name evidence="13" type="ORF">J4N46_11220</name>
</gene>
<evidence type="ECO:0000256" key="11">
    <source>
        <dbReference type="HAMAP-Rule" id="MF_00983"/>
    </source>
</evidence>
<keyword evidence="2 11" id="KW-0235">DNA replication</keyword>
<dbReference type="InterPro" id="IPR001650">
    <property type="entry name" value="Helicase_C-like"/>
</dbReference>
<dbReference type="RefSeq" id="WP_208059404.1">
    <property type="nucleotide sequence ID" value="NZ_JAGDYP010000010.1"/>
</dbReference>
<dbReference type="InterPro" id="IPR005259">
    <property type="entry name" value="PriA"/>
</dbReference>
<dbReference type="InterPro" id="IPR011545">
    <property type="entry name" value="DEAD/DEAH_box_helicase_dom"/>
</dbReference>
<dbReference type="InterPro" id="IPR041222">
    <property type="entry name" value="PriA_3primeBD"/>
</dbReference>
<dbReference type="SUPFAM" id="SSF52540">
    <property type="entry name" value="P-loop containing nucleoside triphosphate hydrolases"/>
    <property type="match status" value="1"/>
</dbReference>
<dbReference type="CDD" id="cd18804">
    <property type="entry name" value="SF2_C_priA"/>
    <property type="match status" value="1"/>
</dbReference>
<keyword evidence="14" id="KW-1185">Reference proteome</keyword>
<dbReference type="InterPro" id="IPR027417">
    <property type="entry name" value="P-loop_NTPase"/>
</dbReference>
<comment type="catalytic activity">
    <reaction evidence="11">
        <text>Couples ATP hydrolysis with the unwinding of duplex DNA by translocating in the 3'-5' direction.</text>
        <dbReference type="EC" id="5.6.2.4"/>
    </reaction>
</comment>
<dbReference type="Proteomes" id="UP000681610">
    <property type="component" value="Unassembled WGS sequence"/>
</dbReference>
<evidence type="ECO:0000256" key="10">
    <source>
        <dbReference type="ARBA" id="ARBA00023235"/>
    </source>
</evidence>
<feature type="binding site" evidence="11">
    <location>
        <position position="533"/>
    </location>
    <ligand>
        <name>Zn(2+)</name>
        <dbReference type="ChEBI" id="CHEBI:29105"/>
        <label>2</label>
    </ligand>
</feature>
<keyword evidence="4 11" id="KW-0547">Nucleotide-binding</keyword>
<feature type="binding site" evidence="11">
    <location>
        <position position="548"/>
    </location>
    <ligand>
        <name>Zn(2+)</name>
        <dbReference type="ChEBI" id="CHEBI:29105"/>
        <label>2</label>
    </ligand>
</feature>
<sequence length="817" mass="94109">MYYVDVILPLSLPKLFTYQVNEEEAHFLQQGMRVAVPFGKAKIYTALVHTVHTQEPNYETKEIAYILDEQPIVTPQQLEHWQWIANFYMCSLGEVLKTAMPVAFLLESETVIELAEKDLPTERFTDDEWQVYEALHYKSALKVSEVHQLLPKRKALKVLANLVDKGAAKLSEKLRERYVPKLIKYIRLAEAYQSQEGLQQALALLNKAVKQKQLLMAYFDYINREKAPLKAETLIEKAEVTPAILKAVVDKGIFEEYYLQKDRISFAEDQTDKKNNLTEAQQEALKHIKLQLEHKNTVLLHGVTASGKTEIYIELIDAYLQQGKQVLYLLPEIAITVHLINRLKQHFGKNLSVYHSKYSINERVEVWQNVLANKPKAQLIVGVRSAVFLPYTHLGLVIIDEEHDNSYRQFDPAPHLQARDTAIMLASQWNAKTLLGTATPSIETMHNVKKEKYGYVYLAKRYGSFLPPEMVLIDIKDKHHRKRMTGHFSDVLIEEVNRTIGEGRQVLLFQNKRGYAPVVQCMHCGTVPQCPHCDVSLTYHQSSQQLRCHYCGYVIPMPKTCVACGSVDLKTKGFGTEQITDELNLLFPNVVADRMDQDTTNGKYGYEKILAKFEQQETQILVGTQMITKGLDFANVGLVGVMNADASIHYPDYRAYERSFQLFLQVSGRAGRSDRQGKVLIQTYNPQHFVIQQVLRHDFRAMYQYQIEERQAFRYPPFVQMIKITLKHSDFNRINEGAAWLANALRETFANGSEIEVLGPEFPLISRIRNEYIKEILLKLPLRNAVFQQARQQIKRIEVSFQSIGNFRAIRLSYFVE</sequence>
<dbReference type="PANTHER" id="PTHR30580">
    <property type="entry name" value="PRIMOSOMAL PROTEIN N"/>
    <property type="match status" value="1"/>
</dbReference>
<evidence type="ECO:0000256" key="4">
    <source>
        <dbReference type="ARBA" id="ARBA00022741"/>
    </source>
</evidence>
<dbReference type="Pfam" id="PF00270">
    <property type="entry name" value="DEAD"/>
    <property type="match status" value="1"/>
</dbReference>
<feature type="binding site" evidence="11">
    <location>
        <position position="551"/>
    </location>
    <ligand>
        <name>Zn(2+)</name>
        <dbReference type="ChEBI" id="CHEBI:29105"/>
        <label>2</label>
    </ligand>
</feature>
<evidence type="ECO:0000256" key="6">
    <source>
        <dbReference type="ARBA" id="ARBA00022806"/>
    </source>
</evidence>
<comment type="cofactor">
    <cofactor evidence="11">
        <name>Zn(2+)</name>
        <dbReference type="ChEBI" id="CHEBI:29105"/>
    </cofactor>
    <text evidence="11">Binds 2 zinc ions per subunit.</text>
</comment>
<dbReference type="InterPro" id="IPR040498">
    <property type="entry name" value="PriA_CRR"/>
</dbReference>
<dbReference type="Pfam" id="PF17764">
    <property type="entry name" value="PriA_3primeBD"/>
    <property type="match status" value="1"/>
</dbReference>
<feature type="binding site" evidence="11">
    <location>
        <position position="530"/>
    </location>
    <ligand>
        <name>Zn(2+)</name>
        <dbReference type="ChEBI" id="CHEBI:29105"/>
        <label>2</label>
    </ligand>
</feature>
<evidence type="ECO:0000256" key="9">
    <source>
        <dbReference type="ARBA" id="ARBA00023125"/>
    </source>
</evidence>
<feature type="domain" description="Helicase ATP-binding" evidence="12">
    <location>
        <begin position="289"/>
        <end position="458"/>
    </location>
</feature>
<evidence type="ECO:0000256" key="7">
    <source>
        <dbReference type="ARBA" id="ARBA00022833"/>
    </source>
</evidence>
<comment type="similarity">
    <text evidence="11">Belongs to the helicase family. PriA subfamily.</text>
</comment>
<organism evidence="13 14">
    <name type="scientific">Capnocytophaga bilenii</name>
    <dbReference type="NCBI Taxonomy" id="2819369"/>
    <lineage>
        <taxon>Bacteria</taxon>
        <taxon>Pseudomonadati</taxon>
        <taxon>Bacteroidota</taxon>
        <taxon>Flavobacteriia</taxon>
        <taxon>Flavobacteriales</taxon>
        <taxon>Flavobacteriaceae</taxon>
        <taxon>Capnocytophaga</taxon>
    </lineage>
</organism>
<dbReference type="NCBIfam" id="TIGR00595">
    <property type="entry name" value="priA"/>
    <property type="match status" value="1"/>
</dbReference>
<name>A0ABS3Q0A5_9FLAO</name>
<dbReference type="HAMAP" id="MF_00983">
    <property type="entry name" value="PriA"/>
    <property type="match status" value="1"/>
</dbReference>
<dbReference type="SMART" id="SM00487">
    <property type="entry name" value="DEXDc"/>
    <property type="match status" value="1"/>
</dbReference>
<dbReference type="Pfam" id="PF18074">
    <property type="entry name" value="PriA_C"/>
    <property type="match status" value="1"/>
</dbReference>